<dbReference type="AlphaFoldDB" id="A0A1I8B0U0"/>
<dbReference type="GO" id="GO:0030975">
    <property type="term" value="F:thiamine binding"/>
    <property type="evidence" value="ECO:0007669"/>
    <property type="project" value="InterPro"/>
</dbReference>
<evidence type="ECO:0000259" key="6">
    <source>
        <dbReference type="Pfam" id="PF04263"/>
    </source>
</evidence>
<sequence length="307" mass="35189">MKYIYFIIELLIATFVVSLVKEPKEYKYNLLENPKGLIVVFTNEPDTNTFSKNNEIEEMKELPEDWINIWNEASLKICLDEAADKLKMFSKDGKVKDPDMIIGNMDSMSAETKKYFEERPNVQIIQVQNQHKTDQEKAMDVINERIKEKKSLKEEKQFEGIIFLGPTHGRMDKVLCTQHTMAVSVLKHPDIPIMALDGINFLVMMPPGKTKINLELIENTNKAGILPVRQRTTKVLTKGFKWNLGNEKSMTGGVEHPEREIIEYGGKLSCSNKIESLNDIYVDTTEPVLVTIELKKANNVLVKKEKL</sequence>
<feature type="domain" description="Thiamin pyrophosphokinase catalytic" evidence="6">
    <location>
        <begin position="68"/>
        <end position="183"/>
    </location>
</feature>
<evidence type="ECO:0000256" key="1">
    <source>
        <dbReference type="ARBA" id="ARBA00022679"/>
    </source>
</evidence>
<dbReference type="GO" id="GO:0009229">
    <property type="term" value="P:thiamine diphosphate biosynthetic process"/>
    <property type="evidence" value="ECO:0007669"/>
    <property type="project" value="InterPro"/>
</dbReference>
<accession>A0A1I8B0U0</accession>
<evidence type="ECO:0000256" key="5">
    <source>
        <dbReference type="SAM" id="SignalP"/>
    </source>
</evidence>
<dbReference type="InterPro" id="IPR007371">
    <property type="entry name" value="TPK_catalytic"/>
</dbReference>
<dbReference type="InterPro" id="IPR006282">
    <property type="entry name" value="Thi_PPkinase"/>
</dbReference>
<keyword evidence="2" id="KW-0547">Nucleotide-binding</keyword>
<keyword evidence="1" id="KW-0808">Transferase</keyword>
<dbReference type="Pfam" id="PF04263">
    <property type="entry name" value="TPK_catalytic"/>
    <property type="match status" value="1"/>
</dbReference>
<dbReference type="Proteomes" id="UP000095281">
    <property type="component" value="Unplaced"/>
</dbReference>
<evidence type="ECO:0000313" key="8">
    <source>
        <dbReference type="Proteomes" id="UP000095281"/>
    </source>
</evidence>
<dbReference type="GO" id="GO:0006772">
    <property type="term" value="P:thiamine metabolic process"/>
    <property type="evidence" value="ECO:0007669"/>
    <property type="project" value="InterPro"/>
</dbReference>
<name>A0A1I8B0U0_MELHA</name>
<dbReference type="InterPro" id="IPR007373">
    <property type="entry name" value="Thiamin_PyroPKinase_B1-bd"/>
</dbReference>
<dbReference type="GO" id="GO:0005524">
    <property type="term" value="F:ATP binding"/>
    <property type="evidence" value="ECO:0007669"/>
    <property type="project" value="UniProtKB-KW"/>
</dbReference>
<dbReference type="Gene3D" id="3.40.50.10240">
    <property type="entry name" value="Thiamin pyrophosphokinase, catalytic domain"/>
    <property type="match status" value="1"/>
</dbReference>
<dbReference type="GO" id="GO:0016301">
    <property type="term" value="F:kinase activity"/>
    <property type="evidence" value="ECO:0007669"/>
    <property type="project" value="UniProtKB-KW"/>
</dbReference>
<evidence type="ECO:0000259" key="7">
    <source>
        <dbReference type="Pfam" id="PF04265"/>
    </source>
</evidence>
<dbReference type="WBParaSite" id="MhA1_Contig1227.frz3.gene11">
    <property type="protein sequence ID" value="MhA1_Contig1227.frz3.gene11"/>
    <property type="gene ID" value="MhA1_Contig1227.frz3.gene11"/>
</dbReference>
<reference evidence="9" key="1">
    <citation type="submission" date="2016-11" db="UniProtKB">
        <authorList>
            <consortium name="WormBaseParasite"/>
        </authorList>
    </citation>
    <scope>IDENTIFICATION</scope>
</reference>
<feature type="chain" id="PRO_5009315304" evidence="5">
    <location>
        <begin position="19"/>
        <end position="307"/>
    </location>
</feature>
<keyword evidence="5" id="KW-0732">Signal</keyword>
<keyword evidence="4" id="KW-0067">ATP-binding</keyword>
<protein>
    <submittedName>
        <fullName evidence="9">Thiamine diphosphokinase</fullName>
    </submittedName>
</protein>
<evidence type="ECO:0000256" key="3">
    <source>
        <dbReference type="ARBA" id="ARBA00022777"/>
    </source>
</evidence>
<evidence type="ECO:0000256" key="2">
    <source>
        <dbReference type="ARBA" id="ARBA00022741"/>
    </source>
</evidence>
<organism evidence="8 9">
    <name type="scientific">Meloidogyne hapla</name>
    <name type="common">Root-knot nematode worm</name>
    <dbReference type="NCBI Taxonomy" id="6305"/>
    <lineage>
        <taxon>Eukaryota</taxon>
        <taxon>Metazoa</taxon>
        <taxon>Ecdysozoa</taxon>
        <taxon>Nematoda</taxon>
        <taxon>Chromadorea</taxon>
        <taxon>Rhabditida</taxon>
        <taxon>Tylenchina</taxon>
        <taxon>Tylenchomorpha</taxon>
        <taxon>Tylenchoidea</taxon>
        <taxon>Meloidogynidae</taxon>
        <taxon>Meloidogyninae</taxon>
        <taxon>Meloidogyne</taxon>
    </lineage>
</organism>
<evidence type="ECO:0000313" key="9">
    <source>
        <dbReference type="WBParaSite" id="MhA1_Contig1227.frz3.gene11"/>
    </source>
</evidence>
<keyword evidence="3" id="KW-0418">Kinase</keyword>
<evidence type="ECO:0000256" key="4">
    <source>
        <dbReference type="ARBA" id="ARBA00022840"/>
    </source>
</evidence>
<feature type="domain" description="Thiamin pyrophosphokinase thiamin-binding" evidence="7">
    <location>
        <begin position="210"/>
        <end position="289"/>
    </location>
</feature>
<dbReference type="SUPFAM" id="SSF63862">
    <property type="entry name" value="Thiamin pyrophosphokinase, substrate-binding domain"/>
    <property type="match status" value="1"/>
</dbReference>
<dbReference type="Pfam" id="PF04265">
    <property type="entry name" value="TPK_B1_binding"/>
    <property type="match status" value="1"/>
</dbReference>
<dbReference type="PANTHER" id="PTHR13622:SF8">
    <property type="entry name" value="THIAMIN PYROPHOSPHOKINASE 1"/>
    <property type="match status" value="1"/>
</dbReference>
<dbReference type="SUPFAM" id="SSF63999">
    <property type="entry name" value="Thiamin pyrophosphokinase, catalytic domain"/>
    <property type="match status" value="1"/>
</dbReference>
<keyword evidence="8" id="KW-1185">Reference proteome</keyword>
<dbReference type="GO" id="GO:0004788">
    <property type="term" value="F:thiamine diphosphokinase activity"/>
    <property type="evidence" value="ECO:0007669"/>
    <property type="project" value="InterPro"/>
</dbReference>
<dbReference type="InterPro" id="IPR036371">
    <property type="entry name" value="TPK_B1-bd_sf"/>
</dbReference>
<dbReference type="NCBIfam" id="TIGR01378">
    <property type="entry name" value="thi_PPkinase"/>
    <property type="match status" value="1"/>
</dbReference>
<proteinExistence type="predicted"/>
<feature type="signal peptide" evidence="5">
    <location>
        <begin position="1"/>
        <end position="18"/>
    </location>
</feature>
<dbReference type="InterPro" id="IPR036759">
    <property type="entry name" value="TPK_catalytic_sf"/>
</dbReference>
<dbReference type="PANTHER" id="PTHR13622">
    <property type="entry name" value="THIAMIN PYROPHOSPHOKINASE"/>
    <property type="match status" value="1"/>
</dbReference>